<keyword evidence="3" id="KW-0963">Cytoplasm</keyword>
<proteinExistence type="inferred from homology"/>
<dbReference type="Proteomes" id="UP000261640">
    <property type="component" value="Unplaced"/>
</dbReference>
<evidence type="ECO:0000256" key="4">
    <source>
        <dbReference type="ARBA" id="ARBA00022701"/>
    </source>
</evidence>
<dbReference type="GO" id="GO:0008017">
    <property type="term" value="F:microtubule binding"/>
    <property type="evidence" value="ECO:0007669"/>
    <property type="project" value="InterPro"/>
</dbReference>
<dbReference type="Pfam" id="PF05622">
    <property type="entry name" value="HOOK"/>
    <property type="match status" value="1"/>
</dbReference>
<dbReference type="AlphaFoldDB" id="A0A7N8WS70"/>
<evidence type="ECO:0000256" key="2">
    <source>
        <dbReference type="ARBA" id="ARBA00006946"/>
    </source>
</evidence>
<feature type="domain" description="Calponin-homology (CH)" evidence="8">
    <location>
        <begin position="10"/>
        <end position="113"/>
    </location>
</feature>
<evidence type="ECO:0000256" key="7">
    <source>
        <dbReference type="SAM" id="Coils"/>
    </source>
</evidence>
<evidence type="ECO:0000256" key="5">
    <source>
        <dbReference type="ARBA" id="ARBA00023054"/>
    </source>
</evidence>
<dbReference type="SUPFAM" id="SSF116907">
    <property type="entry name" value="Hook domain"/>
    <property type="match status" value="1"/>
</dbReference>
<reference evidence="9" key="2">
    <citation type="submission" date="2025-09" db="UniProtKB">
        <authorList>
            <consortium name="Ensembl"/>
        </authorList>
    </citation>
    <scope>IDENTIFICATION</scope>
</reference>
<dbReference type="PROSITE" id="PS50021">
    <property type="entry name" value="CH"/>
    <property type="match status" value="1"/>
</dbReference>
<dbReference type="InterPro" id="IPR036872">
    <property type="entry name" value="CH_dom_sf"/>
</dbReference>
<name>A0A7N8WS70_9TELE</name>
<dbReference type="InterPro" id="IPR043936">
    <property type="entry name" value="HOOK_N"/>
</dbReference>
<keyword evidence="6" id="KW-0206">Cytoskeleton</keyword>
<dbReference type="GO" id="GO:0030705">
    <property type="term" value="P:cytoskeleton-dependent intracellular transport"/>
    <property type="evidence" value="ECO:0007669"/>
    <property type="project" value="InterPro"/>
</dbReference>
<dbReference type="Pfam" id="PF19047">
    <property type="entry name" value="HOOK_N"/>
    <property type="match status" value="1"/>
</dbReference>
<dbReference type="GO" id="GO:0005874">
    <property type="term" value="C:microtubule"/>
    <property type="evidence" value="ECO:0007669"/>
    <property type="project" value="UniProtKB-KW"/>
</dbReference>
<reference evidence="9" key="1">
    <citation type="submission" date="2025-08" db="UniProtKB">
        <authorList>
            <consortium name="Ensembl"/>
        </authorList>
    </citation>
    <scope>IDENTIFICATION</scope>
</reference>
<evidence type="ECO:0000256" key="6">
    <source>
        <dbReference type="ARBA" id="ARBA00023212"/>
    </source>
</evidence>
<dbReference type="PANTHER" id="PTHR18947:SF36">
    <property type="entry name" value="PROTEIN HOOK HOMOLOG 1"/>
    <property type="match status" value="1"/>
</dbReference>
<accession>A0A7N8WS70</accession>
<comment type="subcellular location">
    <subcellularLocation>
        <location evidence="1">Cytoplasm</location>
        <location evidence="1">Cytoskeleton</location>
    </subcellularLocation>
</comment>
<dbReference type="PANTHER" id="PTHR18947">
    <property type="entry name" value="HOOK PROTEINS"/>
    <property type="match status" value="1"/>
</dbReference>
<feature type="coiled-coil region" evidence="7">
    <location>
        <begin position="160"/>
        <end position="277"/>
    </location>
</feature>
<dbReference type="GeneTree" id="ENSGT00940000159251"/>
<keyword evidence="5 7" id="KW-0175">Coiled coil</keyword>
<keyword evidence="4" id="KW-0493">Microtubule</keyword>
<sequence length="657" mass="75970">KTEQMDDNKTALVESLIIWLQTFNTPAPCTTVEELTTGVAISQALHQIDPAWFSDGWLGRIKTDVEENWRLKVQSKVLGQEISDFPLPDVALVAEHSHPVELGRLLQLVLGCAVRCEHKQEYIQIIMTLEESVQHVVMTAIQEVSEFLDHVSPSSQIRDVTLLKKALDDLTELLAEKEALVQRCQELDMQVAVLQEERNSLLAENDVLTDRANQLDTFDDPSTPSGRKHSQLQQQLEALQEENFRLEAAKDDYRIHCEELEKQLIEVQHRNDELTSLAEESRALKDELDVLRNCSDRVVMLEASVETYKRKLENLGDLKRQMKLLEENNMTYMHNTVSLEEELRKANAARAQLETYKRQVQELHRKLSEETRRADNLAFEMKKLEEKHETVVKERERIIIERDSLKELNEELRCTQAQQHQLSQAGILPSGSPIHDNLAAELIPAEYREKFIRLQHENKMLRVQQEEYEREKIAALQAQLEEAHKTRSELDTENRLNRERISELQLQVEDLQKALQSQAAKPDDVSLPRCTGTNTEKTSQRVNLMLFQNNSFSVCSKALKVDELMAALKKKDDDMRAMEERYKMYLEKARNVIRALDPKLNPANAEIQALRNQLADRDKQIMNLEVNLPFDCHNYFLIIVYFFNMKMQCVSGQAEGV</sequence>
<evidence type="ECO:0000313" key="10">
    <source>
        <dbReference type="Proteomes" id="UP000261640"/>
    </source>
</evidence>
<evidence type="ECO:0000256" key="1">
    <source>
        <dbReference type="ARBA" id="ARBA00004245"/>
    </source>
</evidence>
<dbReference type="CDD" id="cd22222">
    <property type="entry name" value="HkD_Hook"/>
    <property type="match status" value="1"/>
</dbReference>
<dbReference type="Gene3D" id="1.10.418.10">
    <property type="entry name" value="Calponin-like domain"/>
    <property type="match status" value="1"/>
</dbReference>
<protein>
    <submittedName>
        <fullName evidence="9">Hook microtubule-tethering protein 1</fullName>
    </submittedName>
</protein>
<feature type="coiled-coil region" evidence="7">
    <location>
        <begin position="308"/>
        <end position="425"/>
    </location>
</feature>
<organism evidence="9 10">
    <name type="scientific">Mastacembelus armatus</name>
    <name type="common">zig-zag eel</name>
    <dbReference type="NCBI Taxonomy" id="205130"/>
    <lineage>
        <taxon>Eukaryota</taxon>
        <taxon>Metazoa</taxon>
        <taxon>Chordata</taxon>
        <taxon>Craniata</taxon>
        <taxon>Vertebrata</taxon>
        <taxon>Euteleostomi</taxon>
        <taxon>Actinopterygii</taxon>
        <taxon>Neopterygii</taxon>
        <taxon>Teleostei</taxon>
        <taxon>Neoteleostei</taxon>
        <taxon>Acanthomorphata</taxon>
        <taxon>Anabantaria</taxon>
        <taxon>Synbranchiformes</taxon>
        <taxon>Mastacembelidae</taxon>
        <taxon>Mastacembelus</taxon>
    </lineage>
</organism>
<keyword evidence="10" id="KW-1185">Reference proteome</keyword>
<comment type="similarity">
    <text evidence="2">Belongs to the hook family.</text>
</comment>
<feature type="coiled-coil region" evidence="7">
    <location>
        <begin position="451"/>
        <end position="521"/>
    </location>
</feature>
<dbReference type="InterPro" id="IPR001715">
    <property type="entry name" value="CH_dom"/>
</dbReference>
<evidence type="ECO:0000259" key="8">
    <source>
        <dbReference type="PROSITE" id="PS50021"/>
    </source>
</evidence>
<evidence type="ECO:0000313" key="9">
    <source>
        <dbReference type="Ensembl" id="ENSMAMP00000040307.1"/>
    </source>
</evidence>
<dbReference type="GO" id="GO:0010256">
    <property type="term" value="P:endomembrane system organization"/>
    <property type="evidence" value="ECO:0007669"/>
    <property type="project" value="UniProtKB-ARBA"/>
</dbReference>
<dbReference type="GO" id="GO:0005813">
    <property type="term" value="C:centrosome"/>
    <property type="evidence" value="ECO:0007669"/>
    <property type="project" value="TreeGrafter"/>
</dbReference>
<dbReference type="GO" id="GO:0005737">
    <property type="term" value="C:cytoplasm"/>
    <property type="evidence" value="ECO:0007669"/>
    <property type="project" value="TreeGrafter"/>
</dbReference>
<dbReference type="GO" id="GO:0051959">
    <property type="term" value="F:dynein light intermediate chain binding"/>
    <property type="evidence" value="ECO:0007669"/>
    <property type="project" value="TreeGrafter"/>
</dbReference>
<dbReference type="Ensembl" id="ENSMAMT00000057532.1">
    <property type="protein sequence ID" value="ENSMAMP00000040307.1"/>
    <property type="gene ID" value="ENSMAMG00000017421.2"/>
</dbReference>
<dbReference type="GO" id="GO:0031122">
    <property type="term" value="P:cytoplasmic microtubule organization"/>
    <property type="evidence" value="ECO:0007669"/>
    <property type="project" value="InterPro"/>
</dbReference>
<dbReference type="FunFam" id="1.10.418.10:FF:000024">
    <property type="entry name" value="Hook homolog 3 (Drosophila)"/>
    <property type="match status" value="1"/>
</dbReference>
<feature type="coiled-coil region" evidence="7">
    <location>
        <begin position="561"/>
        <end position="627"/>
    </location>
</feature>
<dbReference type="InterPro" id="IPR008636">
    <property type="entry name" value="Hook_C"/>
</dbReference>
<evidence type="ECO:0000256" key="3">
    <source>
        <dbReference type="ARBA" id="ARBA00022490"/>
    </source>
</evidence>